<accession>A0ABM7M7I1</accession>
<proteinExistence type="predicted"/>
<organism evidence="1 2">
    <name type="scientific">Actinoplanes ianthinogenes</name>
    <dbReference type="NCBI Taxonomy" id="122358"/>
    <lineage>
        <taxon>Bacteria</taxon>
        <taxon>Bacillati</taxon>
        <taxon>Actinomycetota</taxon>
        <taxon>Actinomycetes</taxon>
        <taxon>Micromonosporales</taxon>
        <taxon>Micromonosporaceae</taxon>
        <taxon>Actinoplanes</taxon>
    </lineage>
</organism>
<dbReference type="SUPFAM" id="SSF51735">
    <property type="entry name" value="NAD(P)-binding Rossmann-fold domains"/>
    <property type="match status" value="1"/>
</dbReference>
<protein>
    <submittedName>
        <fullName evidence="1">Uncharacterized protein</fullName>
    </submittedName>
</protein>
<gene>
    <name evidence="1" type="ORF">Aiant_82290</name>
</gene>
<dbReference type="InterPro" id="IPR036291">
    <property type="entry name" value="NAD(P)-bd_dom_sf"/>
</dbReference>
<dbReference type="Proteomes" id="UP000676967">
    <property type="component" value="Chromosome"/>
</dbReference>
<evidence type="ECO:0000313" key="1">
    <source>
        <dbReference type="EMBL" id="BCJ47572.1"/>
    </source>
</evidence>
<name>A0ABM7M7I1_9ACTN</name>
<evidence type="ECO:0000313" key="2">
    <source>
        <dbReference type="Proteomes" id="UP000676967"/>
    </source>
</evidence>
<dbReference type="InterPro" id="IPR002347">
    <property type="entry name" value="SDR_fam"/>
</dbReference>
<dbReference type="EMBL" id="AP023356">
    <property type="protein sequence ID" value="BCJ47572.1"/>
    <property type="molecule type" value="Genomic_DNA"/>
</dbReference>
<dbReference type="Gene3D" id="3.40.50.720">
    <property type="entry name" value="NAD(P)-binding Rossmann-like Domain"/>
    <property type="match status" value="1"/>
</dbReference>
<reference evidence="1 2" key="1">
    <citation type="submission" date="2020-08" db="EMBL/GenBank/DDBJ databases">
        <title>Whole genome shotgun sequence of Actinoplanes ianthinogenes NBRC 13996.</title>
        <authorList>
            <person name="Komaki H."/>
            <person name="Tamura T."/>
        </authorList>
    </citation>
    <scope>NUCLEOTIDE SEQUENCE [LARGE SCALE GENOMIC DNA]</scope>
    <source>
        <strain evidence="1 2">NBRC 13996</strain>
    </source>
</reference>
<keyword evidence="2" id="KW-1185">Reference proteome</keyword>
<sequence>MRRSGVPEDMAGAVAFPVSGLSRFMTGTHLPVDGGFTTL</sequence>
<dbReference type="Pfam" id="PF13561">
    <property type="entry name" value="adh_short_C2"/>
    <property type="match status" value="1"/>
</dbReference>
<dbReference type="RefSeq" id="WP_229829958.1">
    <property type="nucleotide sequence ID" value="NZ_AP023356.1"/>
</dbReference>